<dbReference type="EMBL" id="JACHEK010000006">
    <property type="protein sequence ID" value="MBB6145211.1"/>
    <property type="molecule type" value="Genomic_DNA"/>
</dbReference>
<evidence type="ECO:0000313" key="2">
    <source>
        <dbReference type="EMBL" id="MBB6145211.1"/>
    </source>
</evidence>
<protein>
    <submittedName>
        <fullName evidence="2">Acyl carrier protein</fullName>
    </submittedName>
</protein>
<dbReference type="InterPro" id="IPR009081">
    <property type="entry name" value="PP-bd_ACP"/>
</dbReference>
<gene>
    <name evidence="2" type="ORF">HNQ77_003169</name>
</gene>
<dbReference type="RefSeq" id="WP_050061671.1">
    <property type="nucleotide sequence ID" value="NZ_JACHEK010000006.1"/>
</dbReference>
<sequence length="82" mass="9202">MDSNAILADMQPIFRDVLDQPDLVVTRESSALTVEDWDSLSHINIVTGVEKKFKVKFTLGELQKLKNVGEMVDLVAEKQQGK</sequence>
<dbReference type="OrthoDB" id="9811033at2"/>
<reference evidence="2 3" key="1">
    <citation type="submission" date="2020-08" db="EMBL/GenBank/DDBJ databases">
        <title>Genomic Encyclopedia of Type Strains, Phase IV (KMG-IV): sequencing the most valuable type-strain genomes for metagenomic binning, comparative biology and taxonomic classification.</title>
        <authorList>
            <person name="Goeker M."/>
        </authorList>
    </citation>
    <scope>NUCLEOTIDE SEQUENCE [LARGE SCALE GENOMIC DNA]</scope>
    <source>
        <strain evidence="2 3">DSM 103733</strain>
    </source>
</reference>
<dbReference type="SUPFAM" id="SSF47336">
    <property type="entry name" value="ACP-like"/>
    <property type="match status" value="1"/>
</dbReference>
<accession>A0A841K214</accession>
<dbReference type="Proteomes" id="UP000538666">
    <property type="component" value="Unassembled WGS sequence"/>
</dbReference>
<comment type="caution">
    <text evidence="2">The sequence shown here is derived from an EMBL/GenBank/DDBJ whole genome shotgun (WGS) entry which is preliminary data.</text>
</comment>
<dbReference type="Gene3D" id="1.10.1200.10">
    <property type="entry name" value="ACP-like"/>
    <property type="match status" value="1"/>
</dbReference>
<feature type="domain" description="Carrier" evidence="1">
    <location>
        <begin position="1"/>
        <end position="79"/>
    </location>
</feature>
<keyword evidence="3" id="KW-1185">Reference proteome</keyword>
<evidence type="ECO:0000259" key="1">
    <source>
        <dbReference type="PROSITE" id="PS50075"/>
    </source>
</evidence>
<dbReference type="Pfam" id="PF00550">
    <property type="entry name" value="PP-binding"/>
    <property type="match status" value="1"/>
</dbReference>
<organism evidence="2 3">
    <name type="scientific">Silvibacterium bohemicum</name>
    <dbReference type="NCBI Taxonomy" id="1577686"/>
    <lineage>
        <taxon>Bacteria</taxon>
        <taxon>Pseudomonadati</taxon>
        <taxon>Acidobacteriota</taxon>
        <taxon>Terriglobia</taxon>
        <taxon>Terriglobales</taxon>
        <taxon>Acidobacteriaceae</taxon>
        <taxon>Silvibacterium</taxon>
    </lineage>
</organism>
<dbReference type="PROSITE" id="PS50075">
    <property type="entry name" value="CARRIER"/>
    <property type="match status" value="1"/>
</dbReference>
<evidence type="ECO:0000313" key="3">
    <source>
        <dbReference type="Proteomes" id="UP000538666"/>
    </source>
</evidence>
<dbReference type="InterPro" id="IPR036736">
    <property type="entry name" value="ACP-like_sf"/>
</dbReference>
<name>A0A841K214_9BACT</name>
<proteinExistence type="predicted"/>
<dbReference type="AlphaFoldDB" id="A0A841K214"/>